<dbReference type="Proteomes" id="UP001321486">
    <property type="component" value="Chromosome"/>
</dbReference>
<gene>
    <name evidence="2" type="ORF">GCM10025867_36470</name>
</gene>
<feature type="compositionally biased region" description="Basic and acidic residues" evidence="1">
    <location>
        <begin position="1"/>
        <end position="11"/>
    </location>
</feature>
<name>A0ABN6Y5Y9_9MICO</name>
<accession>A0ABN6Y5Y9</accession>
<organism evidence="2 3">
    <name type="scientific">Frondihabitans sucicola</name>
    <dbReference type="NCBI Taxonomy" id="1268041"/>
    <lineage>
        <taxon>Bacteria</taxon>
        <taxon>Bacillati</taxon>
        <taxon>Actinomycetota</taxon>
        <taxon>Actinomycetes</taxon>
        <taxon>Micrococcales</taxon>
        <taxon>Microbacteriaceae</taxon>
        <taxon>Frondihabitans</taxon>
    </lineage>
</organism>
<evidence type="ECO:0000256" key="1">
    <source>
        <dbReference type="SAM" id="MobiDB-lite"/>
    </source>
</evidence>
<reference evidence="3" key="1">
    <citation type="journal article" date="2019" name="Int. J. Syst. Evol. Microbiol.">
        <title>The Global Catalogue of Microorganisms (GCM) 10K type strain sequencing project: providing services to taxonomists for standard genome sequencing and annotation.</title>
        <authorList>
            <consortium name="The Broad Institute Genomics Platform"/>
            <consortium name="The Broad Institute Genome Sequencing Center for Infectious Disease"/>
            <person name="Wu L."/>
            <person name="Ma J."/>
        </authorList>
    </citation>
    <scope>NUCLEOTIDE SEQUENCE [LARGE SCALE GENOMIC DNA]</scope>
    <source>
        <strain evidence="3">NBRC 108728</strain>
    </source>
</reference>
<sequence>MDCEERREESRLTVSIDEPGVLGAHDRLRTRENGRGSSRQGERVGEASHRPEETEPGHGDTEPRDCRREEEAPGAGAAEETAIAILR</sequence>
<feature type="compositionally biased region" description="Low complexity" evidence="1">
    <location>
        <begin position="73"/>
        <end position="87"/>
    </location>
</feature>
<dbReference type="EMBL" id="AP027732">
    <property type="protein sequence ID" value="BDZ51406.1"/>
    <property type="molecule type" value="Genomic_DNA"/>
</dbReference>
<keyword evidence="3" id="KW-1185">Reference proteome</keyword>
<evidence type="ECO:0000313" key="3">
    <source>
        <dbReference type="Proteomes" id="UP001321486"/>
    </source>
</evidence>
<feature type="compositionally biased region" description="Basic and acidic residues" evidence="1">
    <location>
        <begin position="24"/>
        <end position="71"/>
    </location>
</feature>
<evidence type="ECO:0000313" key="2">
    <source>
        <dbReference type="EMBL" id="BDZ51406.1"/>
    </source>
</evidence>
<protein>
    <submittedName>
        <fullName evidence="2">Uncharacterized protein</fullName>
    </submittedName>
</protein>
<proteinExistence type="predicted"/>
<feature type="region of interest" description="Disordered" evidence="1">
    <location>
        <begin position="1"/>
        <end position="87"/>
    </location>
</feature>